<gene>
    <name evidence="2" type="ORF">GGR05_002207</name>
</gene>
<keyword evidence="3" id="KW-1185">Reference proteome</keyword>
<dbReference type="RefSeq" id="WP_090963451.1">
    <property type="nucleotide sequence ID" value="NZ_CP181348.1"/>
</dbReference>
<evidence type="ECO:0000256" key="1">
    <source>
        <dbReference type="SAM" id="MobiDB-lite"/>
    </source>
</evidence>
<name>A0A7W6C0D1_9HYPH</name>
<feature type="compositionally biased region" description="Basic and acidic residues" evidence="1">
    <location>
        <begin position="26"/>
        <end position="35"/>
    </location>
</feature>
<protein>
    <submittedName>
        <fullName evidence="2">Type IV secretory pathway TrbL component</fullName>
    </submittedName>
</protein>
<feature type="compositionally biased region" description="Low complexity" evidence="1">
    <location>
        <begin position="36"/>
        <end position="57"/>
    </location>
</feature>
<proteinExistence type="predicted"/>
<dbReference type="EMBL" id="JACIDO010000004">
    <property type="protein sequence ID" value="MBB3936057.1"/>
    <property type="molecule type" value="Genomic_DNA"/>
</dbReference>
<dbReference type="AlphaFoldDB" id="A0A7W6C0D1"/>
<sequence>MGGEDTDSEMMRRQQAMDVAETIPPDETRERRPASDSDPMSASARAAAKAGTAGAAEWAEDAVLRQNQAGLPPAQATAGHPARGGAVPEGSLASPGRSLLGD</sequence>
<accession>A0A7W6C0D1</accession>
<evidence type="ECO:0000313" key="2">
    <source>
        <dbReference type="EMBL" id="MBB3936057.1"/>
    </source>
</evidence>
<dbReference type="OrthoDB" id="7908040at2"/>
<feature type="region of interest" description="Disordered" evidence="1">
    <location>
        <begin position="1"/>
        <end position="102"/>
    </location>
</feature>
<evidence type="ECO:0000313" key="3">
    <source>
        <dbReference type="Proteomes" id="UP000531216"/>
    </source>
</evidence>
<organism evidence="2 3">
    <name type="scientific">Aureimonas phyllosphaerae</name>
    <dbReference type="NCBI Taxonomy" id="1166078"/>
    <lineage>
        <taxon>Bacteria</taxon>
        <taxon>Pseudomonadati</taxon>
        <taxon>Pseudomonadota</taxon>
        <taxon>Alphaproteobacteria</taxon>
        <taxon>Hyphomicrobiales</taxon>
        <taxon>Aurantimonadaceae</taxon>
        <taxon>Aureimonas</taxon>
    </lineage>
</organism>
<comment type="caution">
    <text evidence="2">The sequence shown here is derived from an EMBL/GenBank/DDBJ whole genome shotgun (WGS) entry which is preliminary data.</text>
</comment>
<dbReference type="Proteomes" id="UP000531216">
    <property type="component" value="Unassembled WGS sequence"/>
</dbReference>
<reference evidence="2 3" key="1">
    <citation type="submission" date="2020-08" db="EMBL/GenBank/DDBJ databases">
        <title>Genomic Encyclopedia of Type Strains, Phase IV (KMG-IV): sequencing the most valuable type-strain genomes for metagenomic binning, comparative biology and taxonomic classification.</title>
        <authorList>
            <person name="Goeker M."/>
        </authorList>
    </citation>
    <scope>NUCLEOTIDE SEQUENCE [LARGE SCALE GENOMIC DNA]</scope>
    <source>
        <strain evidence="2 3">DSM 25024</strain>
    </source>
</reference>